<gene>
    <name evidence="3" type="primary">LOC103522643</name>
</gene>
<evidence type="ECO:0000313" key="3">
    <source>
        <dbReference type="RefSeq" id="XP_008485961.1"/>
    </source>
</evidence>
<name>A0A1S3DQH5_DIACI</name>
<dbReference type="OMA" id="GDETHWI"/>
<evidence type="ECO:0000259" key="1">
    <source>
        <dbReference type="Pfam" id="PF21530"/>
    </source>
</evidence>
<dbReference type="KEGG" id="dci:103522643"/>
<reference evidence="3" key="1">
    <citation type="submission" date="2025-08" db="UniProtKB">
        <authorList>
            <consortium name="RefSeq"/>
        </authorList>
    </citation>
    <scope>IDENTIFICATION</scope>
</reference>
<proteinExistence type="predicted"/>
<dbReference type="Proteomes" id="UP000079169">
    <property type="component" value="Unplaced"/>
</dbReference>
<accession>A0A1S3DQH5</accession>
<sequence length="270" mass="29573">MRVRLGGEDGDEEFSNLLMSIGNGTLENTNGVITIPSSLGTIVNSQEELIARVYEGIHDLPNLQSLWLCDRAILTPTNECASEINTKILALFVSEERTYLSINTALSQDDAVHYPAEFLDSVTASGLPAHAITVKVGAPILLLRNLNAPKLCNGTRLRVRALHRNVIEAEILTGCGIGESVFIPRIPMIATNYPFEFKRVQFPISICFAMTINKSQGQTLACAGLELSRSDCFSHGQLYVACSRVKTSNSLFIHAPEGRTHNVVYQEVLL</sequence>
<dbReference type="InterPro" id="IPR027417">
    <property type="entry name" value="P-loop_NTPase"/>
</dbReference>
<dbReference type="STRING" id="121845.A0A1S3DQH5"/>
<feature type="domain" description="DNA helicase Pif1-like 2B" evidence="1">
    <location>
        <begin position="117"/>
        <end position="161"/>
    </location>
</feature>
<keyword evidence="2" id="KW-1185">Reference proteome</keyword>
<dbReference type="GeneID" id="103522643"/>
<dbReference type="SUPFAM" id="SSF52540">
    <property type="entry name" value="P-loop containing nucleoside triphosphate hydrolases"/>
    <property type="match status" value="1"/>
</dbReference>
<evidence type="ECO:0000313" key="2">
    <source>
        <dbReference type="Proteomes" id="UP000079169"/>
    </source>
</evidence>
<dbReference type="PaxDb" id="121845-A0A1S3DQH5"/>
<dbReference type="AlphaFoldDB" id="A0A1S3DQH5"/>
<dbReference type="Pfam" id="PF21530">
    <property type="entry name" value="Pif1_2B_dom"/>
    <property type="match status" value="1"/>
</dbReference>
<dbReference type="CDD" id="cd18809">
    <property type="entry name" value="SF1_C_RecD"/>
    <property type="match status" value="1"/>
</dbReference>
<protein>
    <submittedName>
        <fullName evidence="3">Uncharacterized protein LOC103522643</fullName>
    </submittedName>
</protein>
<dbReference type="PANTHER" id="PTHR10492:SF57">
    <property type="entry name" value="ATP-DEPENDENT DNA HELICASE"/>
    <property type="match status" value="1"/>
</dbReference>
<dbReference type="RefSeq" id="XP_008485961.1">
    <property type="nucleotide sequence ID" value="XM_008487739.1"/>
</dbReference>
<dbReference type="InterPro" id="IPR049163">
    <property type="entry name" value="Pif1-like_2B_dom"/>
</dbReference>
<dbReference type="PANTHER" id="PTHR10492">
    <property type="match status" value="1"/>
</dbReference>
<organism evidence="2 3">
    <name type="scientific">Diaphorina citri</name>
    <name type="common">Asian citrus psyllid</name>
    <dbReference type="NCBI Taxonomy" id="121845"/>
    <lineage>
        <taxon>Eukaryota</taxon>
        <taxon>Metazoa</taxon>
        <taxon>Ecdysozoa</taxon>
        <taxon>Arthropoda</taxon>
        <taxon>Hexapoda</taxon>
        <taxon>Insecta</taxon>
        <taxon>Pterygota</taxon>
        <taxon>Neoptera</taxon>
        <taxon>Paraneoptera</taxon>
        <taxon>Hemiptera</taxon>
        <taxon>Sternorrhyncha</taxon>
        <taxon>Psylloidea</taxon>
        <taxon>Psyllidae</taxon>
        <taxon>Diaphorininae</taxon>
        <taxon>Diaphorina</taxon>
    </lineage>
</organism>